<comment type="caution">
    <text evidence="3">The sequence shown here is derived from an EMBL/GenBank/DDBJ whole genome shotgun (WGS) entry which is preliminary data.</text>
</comment>
<accession>A0A0X3U2R0</accession>
<organism evidence="3 4">
    <name type="scientific">Ruegeria profundi</name>
    <dbReference type="NCBI Taxonomy" id="1685378"/>
    <lineage>
        <taxon>Bacteria</taxon>
        <taxon>Pseudomonadati</taxon>
        <taxon>Pseudomonadota</taxon>
        <taxon>Alphaproteobacteria</taxon>
        <taxon>Rhodobacterales</taxon>
        <taxon>Roseobacteraceae</taxon>
        <taxon>Ruegeria</taxon>
    </lineage>
</organism>
<dbReference type="OrthoDB" id="7829286at2"/>
<feature type="region of interest" description="Disordered" evidence="1">
    <location>
        <begin position="227"/>
        <end position="246"/>
    </location>
</feature>
<gene>
    <name evidence="3" type="ORF">AVO44_02425</name>
</gene>
<evidence type="ECO:0000313" key="4">
    <source>
        <dbReference type="Proteomes" id="UP000053690"/>
    </source>
</evidence>
<keyword evidence="2" id="KW-0472">Membrane</keyword>
<evidence type="ECO:0000313" key="3">
    <source>
        <dbReference type="EMBL" id="KUJ82385.1"/>
    </source>
</evidence>
<evidence type="ECO:0000256" key="2">
    <source>
        <dbReference type="SAM" id="Phobius"/>
    </source>
</evidence>
<sequence length="313" mass="34053">MKRDATKECAVKPKHSYHGGLQFNGEAEGAIERFGRIVAATLEDYGHLIERKSVLSSTEASIVSSQYLVSLTLDVQQPAKEDRFERMDRAAGLKTAERPTTVLPENRLTITITPVSALLDDSEISELMLVVILYRMVDICATQRVEWLSPNTVLTVEQFMSAFNTLTPSKPRKRKQIFEAVTGPFAGLDIAEEDLDEPQKKALSPAARPIQLSDEQLLSIAFRTEPIEQPTDGNEDTPPLNHEHPSDILRLTSWGLTGAVASVSVPIAVSLAAVNLIKGEDFRLNTQVLAYTVAISAISTSGAIAGVANALGM</sequence>
<keyword evidence="2" id="KW-0812">Transmembrane</keyword>
<feature type="transmembrane region" description="Helical" evidence="2">
    <location>
        <begin position="254"/>
        <end position="276"/>
    </location>
</feature>
<evidence type="ECO:0000256" key="1">
    <source>
        <dbReference type="SAM" id="MobiDB-lite"/>
    </source>
</evidence>
<keyword evidence="2" id="KW-1133">Transmembrane helix</keyword>
<proteinExistence type="predicted"/>
<name>A0A0X3U2R0_9RHOB</name>
<protein>
    <submittedName>
        <fullName evidence="3">Uncharacterized protein</fullName>
    </submittedName>
</protein>
<feature type="transmembrane region" description="Helical" evidence="2">
    <location>
        <begin position="288"/>
        <end position="311"/>
    </location>
</feature>
<dbReference type="EMBL" id="LQBP01000001">
    <property type="protein sequence ID" value="KUJ82385.1"/>
    <property type="molecule type" value="Genomic_DNA"/>
</dbReference>
<dbReference type="Proteomes" id="UP000053690">
    <property type="component" value="Unassembled WGS sequence"/>
</dbReference>
<reference evidence="4" key="1">
    <citation type="submission" date="2015-12" db="EMBL/GenBank/DDBJ databases">
        <authorList>
            <person name="Zhang G."/>
            <person name="Stingl U."/>
        </authorList>
    </citation>
    <scope>NUCLEOTIDE SEQUENCE [LARGE SCALE GENOMIC DNA]</scope>
    <source>
        <strain evidence="4">ZGT108</strain>
    </source>
</reference>
<dbReference type="AlphaFoldDB" id="A0A0X3U2R0"/>
<keyword evidence="4" id="KW-1185">Reference proteome</keyword>